<protein>
    <submittedName>
        <fullName evidence="2">Uncharacterized protein</fullName>
    </submittedName>
</protein>
<reference evidence="2 3" key="1">
    <citation type="submission" date="2022-11" db="EMBL/GenBank/DDBJ databases">
        <title>Genome sequencing of Acetobacter type strain.</title>
        <authorList>
            <person name="Heo J."/>
            <person name="Lee D."/>
            <person name="Han B.-H."/>
            <person name="Hong S.-B."/>
            <person name="Kwon S.-W."/>
        </authorList>
    </citation>
    <scope>NUCLEOTIDE SEQUENCE [LARGE SCALE GENOMIC DNA]</scope>
    <source>
        <strain evidence="2 3">KACC 21253</strain>
    </source>
</reference>
<evidence type="ECO:0000256" key="1">
    <source>
        <dbReference type="SAM" id="SignalP"/>
    </source>
</evidence>
<comment type="caution">
    <text evidence="2">The sequence shown here is derived from an EMBL/GenBank/DDBJ whole genome shotgun (WGS) entry which is preliminary data.</text>
</comment>
<dbReference type="Proteomes" id="UP001301152">
    <property type="component" value="Unassembled WGS sequence"/>
</dbReference>
<name>A0ABT3QEP2_9PROT</name>
<proteinExistence type="predicted"/>
<feature type="chain" id="PRO_5047490869" evidence="1">
    <location>
        <begin position="27"/>
        <end position="190"/>
    </location>
</feature>
<evidence type="ECO:0000313" key="3">
    <source>
        <dbReference type="Proteomes" id="UP001301152"/>
    </source>
</evidence>
<accession>A0ABT3QEP2</accession>
<evidence type="ECO:0000313" key="2">
    <source>
        <dbReference type="EMBL" id="MCX2563721.1"/>
    </source>
</evidence>
<organism evidence="2 3">
    <name type="scientific">Acetobacter thailandicus</name>
    <dbReference type="NCBI Taxonomy" id="1502842"/>
    <lineage>
        <taxon>Bacteria</taxon>
        <taxon>Pseudomonadati</taxon>
        <taxon>Pseudomonadota</taxon>
        <taxon>Alphaproteobacteria</taxon>
        <taxon>Acetobacterales</taxon>
        <taxon>Acetobacteraceae</taxon>
        <taxon>Acetobacter</taxon>
    </lineage>
</organism>
<keyword evidence="1" id="KW-0732">Signal</keyword>
<gene>
    <name evidence="2" type="ORF">OQ497_07105</name>
</gene>
<keyword evidence="3" id="KW-1185">Reference proteome</keyword>
<dbReference type="EMBL" id="JAPIUZ010000003">
    <property type="protein sequence ID" value="MCX2563721.1"/>
    <property type="molecule type" value="Genomic_DNA"/>
</dbReference>
<dbReference type="RefSeq" id="WP_086635695.1">
    <property type="nucleotide sequence ID" value="NZ_JAERKZ010000001.1"/>
</dbReference>
<feature type="signal peptide" evidence="1">
    <location>
        <begin position="1"/>
        <end position="26"/>
    </location>
</feature>
<sequence length="190" mass="22020">MIEISKHKIVLLFFFTLLTGHATSYAQNISEEDKLTQKIIEFYNYTGNDDVYYLNDLFKIKLKREVSENSNTYTDRYVYINKVYSINVAHISVAVKRLSDNNNIYFDIAALSAQCWNFRSFANAMTEPPSETNSVMNDPDYAIYQRQLSQQHVVWVSPVSGNKLSLDYINDPMKYGGRDCIRAITIAREH</sequence>